<dbReference type="InterPro" id="IPR000182">
    <property type="entry name" value="GNAT_dom"/>
</dbReference>
<proteinExistence type="predicted"/>
<dbReference type="InterPro" id="IPR050769">
    <property type="entry name" value="NAT_camello-type"/>
</dbReference>
<dbReference type="CDD" id="cd04301">
    <property type="entry name" value="NAT_SF"/>
    <property type="match status" value="1"/>
</dbReference>
<keyword evidence="4" id="KW-1185">Reference proteome</keyword>
<sequence>MSEEILIRPLDRPGDLGWVVMAHGELYAAEFGWDTSFEALVARIVADYAAGHDPAREAAWIAELNGERVGCVFCVAADDRTAQLRILLVDPAARGRRLGGRLVDECLAFARRAGYTRMRLWTNHPLVAARRIYLSRGFHLIQEEPHHSFGTDLTGQVYERELEPAAVAPS</sequence>
<dbReference type="InterPro" id="IPR016181">
    <property type="entry name" value="Acyl_CoA_acyltransferase"/>
</dbReference>
<organism evidence="3 4">
    <name type="scientific">Micromonospora eburnea</name>
    <dbReference type="NCBI Taxonomy" id="227316"/>
    <lineage>
        <taxon>Bacteria</taxon>
        <taxon>Bacillati</taxon>
        <taxon>Actinomycetota</taxon>
        <taxon>Actinomycetes</taxon>
        <taxon>Micromonosporales</taxon>
        <taxon>Micromonosporaceae</taxon>
        <taxon>Micromonospora</taxon>
    </lineage>
</organism>
<evidence type="ECO:0000256" key="1">
    <source>
        <dbReference type="ARBA" id="ARBA00022679"/>
    </source>
</evidence>
<dbReference type="PANTHER" id="PTHR13947:SF37">
    <property type="entry name" value="LD18367P"/>
    <property type="match status" value="1"/>
</dbReference>
<evidence type="ECO:0000259" key="2">
    <source>
        <dbReference type="PROSITE" id="PS51186"/>
    </source>
</evidence>
<dbReference type="SUPFAM" id="SSF55729">
    <property type="entry name" value="Acyl-CoA N-acyltransferases (Nat)"/>
    <property type="match status" value="1"/>
</dbReference>
<keyword evidence="1 3" id="KW-0808">Transferase</keyword>
<dbReference type="STRING" id="227316.GA0070604_5383"/>
<dbReference type="PROSITE" id="PS51186">
    <property type="entry name" value="GNAT"/>
    <property type="match status" value="1"/>
</dbReference>
<dbReference type="EMBL" id="FMHY01000002">
    <property type="protein sequence ID" value="SCL65201.1"/>
    <property type="molecule type" value="Genomic_DNA"/>
</dbReference>
<dbReference type="OrthoDB" id="273614at2"/>
<evidence type="ECO:0000313" key="4">
    <source>
        <dbReference type="Proteomes" id="UP000199696"/>
    </source>
</evidence>
<protein>
    <submittedName>
        <fullName evidence="3">Acetyltransferase (GNAT) family protein</fullName>
    </submittedName>
</protein>
<feature type="domain" description="N-acetyltransferase" evidence="2">
    <location>
        <begin position="5"/>
        <end position="163"/>
    </location>
</feature>
<accession>A0A1C6VFV5</accession>
<dbReference type="Proteomes" id="UP000199696">
    <property type="component" value="Unassembled WGS sequence"/>
</dbReference>
<dbReference type="GO" id="GO:0008080">
    <property type="term" value="F:N-acetyltransferase activity"/>
    <property type="evidence" value="ECO:0007669"/>
    <property type="project" value="InterPro"/>
</dbReference>
<name>A0A1C6VFV5_9ACTN</name>
<dbReference type="PANTHER" id="PTHR13947">
    <property type="entry name" value="GNAT FAMILY N-ACETYLTRANSFERASE"/>
    <property type="match status" value="1"/>
</dbReference>
<dbReference type="Gene3D" id="3.40.630.30">
    <property type="match status" value="1"/>
</dbReference>
<evidence type="ECO:0000313" key="3">
    <source>
        <dbReference type="EMBL" id="SCL65201.1"/>
    </source>
</evidence>
<dbReference type="AlphaFoldDB" id="A0A1C6VFV5"/>
<reference evidence="4" key="1">
    <citation type="submission" date="2016-06" db="EMBL/GenBank/DDBJ databases">
        <authorList>
            <person name="Varghese N."/>
            <person name="Submissions Spin"/>
        </authorList>
    </citation>
    <scope>NUCLEOTIDE SEQUENCE [LARGE SCALE GENOMIC DNA]</scope>
    <source>
        <strain evidence="4">DSM 44814</strain>
    </source>
</reference>
<dbReference type="Pfam" id="PF00583">
    <property type="entry name" value="Acetyltransf_1"/>
    <property type="match status" value="1"/>
</dbReference>
<dbReference type="RefSeq" id="WP_091124470.1">
    <property type="nucleotide sequence ID" value="NZ_FMHY01000002.1"/>
</dbReference>
<gene>
    <name evidence="3" type="ORF">GA0070604_5383</name>
</gene>